<dbReference type="PANTHER" id="PTHR10562">
    <property type="entry name" value="SMALL UBIQUITIN-RELATED MODIFIER"/>
    <property type="match status" value="1"/>
</dbReference>
<protein>
    <recommendedName>
        <fullName evidence="2">Ubiquitin-like domain-containing protein</fullName>
    </recommendedName>
</protein>
<comment type="caution">
    <text evidence="3">The sequence shown here is derived from an EMBL/GenBank/DDBJ whole genome shotgun (WGS) entry which is preliminary data.</text>
</comment>
<name>A0ABD2IS47_HETSC</name>
<evidence type="ECO:0000313" key="4">
    <source>
        <dbReference type="Proteomes" id="UP001620645"/>
    </source>
</evidence>
<dbReference type="EMBL" id="JBICCN010000296">
    <property type="protein sequence ID" value="KAL3080291.1"/>
    <property type="molecule type" value="Genomic_DNA"/>
</dbReference>
<evidence type="ECO:0000313" key="3">
    <source>
        <dbReference type="EMBL" id="KAL3080291.1"/>
    </source>
</evidence>
<sequence>MPRYVMTDELAESEYLASIYSKVNCSFFFKFCGRVMRAHFCQNGSVNEAQADAFDIKFGSTEALYGDSFSHLMKAYAESNGAKVTSLRFLFDGVRINDTDTPLSIKMEDDDVIDVFSVQHGGGFGFHVKFEAKDTSFSIELNENTDTIHDVKLKLLVYVKATVQQMKLMWKSEELDNGRPVNTLPAGAHLDLELNTAMSQWS</sequence>
<dbReference type="PROSITE" id="PS50053">
    <property type="entry name" value="UBIQUITIN_2"/>
    <property type="match status" value="1"/>
</dbReference>
<dbReference type="Proteomes" id="UP001620645">
    <property type="component" value="Unassembled WGS sequence"/>
</dbReference>
<comment type="similarity">
    <text evidence="1">Belongs to the ubiquitin family. SUMO subfamily.</text>
</comment>
<dbReference type="CDD" id="cd17039">
    <property type="entry name" value="Ubl_ubiquitin_like"/>
    <property type="match status" value="1"/>
</dbReference>
<dbReference type="InterPro" id="IPR029071">
    <property type="entry name" value="Ubiquitin-like_domsf"/>
</dbReference>
<organism evidence="3 4">
    <name type="scientific">Heterodera schachtii</name>
    <name type="common">Sugarbeet cyst nematode worm</name>
    <name type="synonym">Tylenchus schachtii</name>
    <dbReference type="NCBI Taxonomy" id="97005"/>
    <lineage>
        <taxon>Eukaryota</taxon>
        <taxon>Metazoa</taxon>
        <taxon>Ecdysozoa</taxon>
        <taxon>Nematoda</taxon>
        <taxon>Chromadorea</taxon>
        <taxon>Rhabditida</taxon>
        <taxon>Tylenchina</taxon>
        <taxon>Tylenchomorpha</taxon>
        <taxon>Tylenchoidea</taxon>
        <taxon>Heteroderidae</taxon>
        <taxon>Heteroderinae</taxon>
        <taxon>Heterodera</taxon>
    </lineage>
</organism>
<dbReference type="Pfam" id="PF11976">
    <property type="entry name" value="Rad60-SLD"/>
    <property type="match status" value="1"/>
</dbReference>
<dbReference type="InterPro" id="IPR022617">
    <property type="entry name" value="Rad60/SUMO-like_dom"/>
</dbReference>
<evidence type="ECO:0000256" key="1">
    <source>
        <dbReference type="ARBA" id="ARBA00009185"/>
    </source>
</evidence>
<keyword evidence="4" id="KW-1185">Reference proteome</keyword>
<dbReference type="AlphaFoldDB" id="A0ABD2IS47"/>
<dbReference type="InterPro" id="IPR000626">
    <property type="entry name" value="Ubiquitin-like_dom"/>
</dbReference>
<reference evidence="3 4" key="1">
    <citation type="submission" date="2024-10" db="EMBL/GenBank/DDBJ databases">
        <authorList>
            <person name="Kim D."/>
        </authorList>
    </citation>
    <scope>NUCLEOTIDE SEQUENCE [LARGE SCALE GENOMIC DNA]</scope>
    <source>
        <strain evidence="3">Taebaek</strain>
    </source>
</reference>
<proteinExistence type="inferred from homology"/>
<dbReference type="SUPFAM" id="SSF54236">
    <property type="entry name" value="Ubiquitin-like"/>
    <property type="match status" value="2"/>
</dbReference>
<feature type="domain" description="Ubiquitin-like" evidence="2">
    <location>
        <begin position="67"/>
        <end position="122"/>
    </location>
</feature>
<gene>
    <name evidence="3" type="ORF">niasHS_012396</name>
</gene>
<dbReference type="Gene3D" id="3.10.20.90">
    <property type="entry name" value="Phosphatidylinositol 3-kinase Catalytic Subunit, Chain A, domain 1"/>
    <property type="match status" value="1"/>
</dbReference>
<accession>A0ABD2IS47</accession>
<evidence type="ECO:0000259" key="2">
    <source>
        <dbReference type="PROSITE" id="PS50053"/>
    </source>
</evidence>